<dbReference type="GO" id="GO:0046872">
    <property type="term" value="F:metal ion binding"/>
    <property type="evidence" value="ECO:0007669"/>
    <property type="project" value="UniProtKB-KW"/>
</dbReference>
<evidence type="ECO:0000256" key="1">
    <source>
        <dbReference type="ARBA" id="ARBA00001966"/>
    </source>
</evidence>
<evidence type="ECO:0000256" key="3">
    <source>
        <dbReference type="ARBA" id="ARBA00012669"/>
    </source>
</evidence>
<gene>
    <name evidence="11" type="ORF">A3841_08420</name>
</gene>
<evidence type="ECO:0000256" key="10">
    <source>
        <dbReference type="NCBIfam" id="TIGR00550"/>
    </source>
</evidence>
<protein>
    <recommendedName>
        <fullName evidence="3 10">Quinolinate synthase</fullName>
        <ecNumber evidence="3 10">2.5.1.72</ecNumber>
    </recommendedName>
</protein>
<dbReference type="Pfam" id="PF02445">
    <property type="entry name" value="NadA"/>
    <property type="match status" value="1"/>
</dbReference>
<dbReference type="EC" id="2.5.1.72" evidence="3 10"/>
<dbReference type="InterPro" id="IPR003473">
    <property type="entry name" value="NadA"/>
</dbReference>
<keyword evidence="9" id="KW-0411">Iron-sulfur</keyword>
<dbReference type="EMBL" id="LVWA01000002">
    <property type="protein sequence ID" value="OKL42016.1"/>
    <property type="molecule type" value="Genomic_DNA"/>
</dbReference>
<evidence type="ECO:0000313" key="11">
    <source>
        <dbReference type="EMBL" id="OKL42016.1"/>
    </source>
</evidence>
<dbReference type="PANTHER" id="PTHR30573:SF0">
    <property type="entry name" value="QUINOLINATE SYNTHASE, CHLOROPLASTIC"/>
    <property type="match status" value="1"/>
</dbReference>
<dbReference type="RefSeq" id="WP_073850459.1">
    <property type="nucleotide sequence ID" value="NZ_LVWA01000002.1"/>
</dbReference>
<dbReference type="GO" id="GO:0051539">
    <property type="term" value="F:4 iron, 4 sulfur cluster binding"/>
    <property type="evidence" value="ECO:0007669"/>
    <property type="project" value="UniProtKB-KW"/>
</dbReference>
<organism evidence="11 12">
    <name type="scientific">Pontibacter flavimaris</name>
    <dbReference type="NCBI Taxonomy" id="1797110"/>
    <lineage>
        <taxon>Bacteria</taxon>
        <taxon>Pseudomonadati</taxon>
        <taxon>Bacteroidota</taxon>
        <taxon>Cytophagia</taxon>
        <taxon>Cytophagales</taxon>
        <taxon>Hymenobacteraceae</taxon>
        <taxon>Pontibacter</taxon>
    </lineage>
</organism>
<dbReference type="AlphaFoldDB" id="A0A1Q5PII5"/>
<evidence type="ECO:0000256" key="8">
    <source>
        <dbReference type="ARBA" id="ARBA00023004"/>
    </source>
</evidence>
<dbReference type="SUPFAM" id="SSF142754">
    <property type="entry name" value="NadA-like"/>
    <property type="match status" value="1"/>
</dbReference>
<keyword evidence="4" id="KW-0004">4Fe-4S</keyword>
<comment type="pathway">
    <text evidence="2">Cofactor biosynthesis; NAD(+) biosynthesis; quinolinate from iminoaspartate: step 1/1.</text>
</comment>
<evidence type="ECO:0000256" key="9">
    <source>
        <dbReference type="ARBA" id="ARBA00023014"/>
    </source>
</evidence>
<dbReference type="Proteomes" id="UP000186551">
    <property type="component" value="Unassembled WGS sequence"/>
</dbReference>
<dbReference type="GO" id="GO:0008987">
    <property type="term" value="F:quinolinate synthetase A activity"/>
    <property type="evidence" value="ECO:0007669"/>
    <property type="project" value="UniProtKB-UniRule"/>
</dbReference>
<reference evidence="11 12" key="1">
    <citation type="submission" date="2016-03" db="EMBL/GenBank/DDBJ databases">
        <title>Genome sequence of Pontibacter sp. nov., of the family cytophagaceae, isolated from marine sediment of the Yellow Sea, China.</title>
        <authorList>
            <person name="Zhang G."/>
            <person name="Zhang R."/>
        </authorList>
    </citation>
    <scope>NUCLEOTIDE SEQUENCE [LARGE SCALE GENOMIC DNA]</scope>
    <source>
        <strain evidence="11 12">S10-8</strain>
    </source>
</reference>
<comment type="caution">
    <text evidence="11">The sequence shown here is derived from an EMBL/GenBank/DDBJ whole genome shotgun (WGS) entry which is preliminary data.</text>
</comment>
<keyword evidence="7" id="KW-0479">Metal-binding</keyword>
<evidence type="ECO:0000256" key="7">
    <source>
        <dbReference type="ARBA" id="ARBA00022723"/>
    </source>
</evidence>
<comment type="cofactor">
    <cofactor evidence="1">
        <name>[4Fe-4S] cluster</name>
        <dbReference type="ChEBI" id="CHEBI:49883"/>
    </cofactor>
</comment>
<sequence>MLTTQTRGAFLEKLSAMNPGAFFERQEAELLAAVEEIRELKRQKNAVILSHFYMPAELQVEHKDGGIADFVGDSLGLSVAAKSVEADNIIFCGVKFMAETAKVLNPVKQVLLPSFDAGCSLAESITGADVRKLKEQYPGVPVVAYINTYAETKAEADICCTSRNALDIARSLGGDKLIFLPDLFMGRNLQTKIKAETGKELILWEGKCEVHEQFTPQRINGLKLMYPEAQVLVHWEVPDNTVADALTGAGGVVGSTSDIIRFVGESKTRQFILGSECDLGATLRGMYPEKEFIVPCIKCPHMKQITIQRTLEALRAIGTEKEALFEVTLDAEISRRALAPIERMLAFA</sequence>
<dbReference type="InterPro" id="IPR036094">
    <property type="entry name" value="NadA_sf"/>
</dbReference>
<keyword evidence="6" id="KW-0808">Transferase</keyword>
<evidence type="ECO:0000256" key="6">
    <source>
        <dbReference type="ARBA" id="ARBA00022679"/>
    </source>
</evidence>
<accession>A0A1Q5PII5</accession>
<keyword evidence="5" id="KW-0662">Pyridine nucleotide biosynthesis</keyword>
<dbReference type="STRING" id="1797110.A3841_08420"/>
<dbReference type="UniPathway" id="UPA00253">
    <property type="reaction ID" value="UER00327"/>
</dbReference>
<evidence type="ECO:0000256" key="2">
    <source>
        <dbReference type="ARBA" id="ARBA00005065"/>
    </source>
</evidence>
<dbReference type="NCBIfam" id="NF006878">
    <property type="entry name" value="PRK09375.1-2"/>
    <property type="match status" value="1"/>
</dbReference>
<name>A0A1Q5PII5_9BACT</name>
<dbReference type="GO" id="GO:0005829">
    <property type="term" value="C:cytosol"/>
    <property type="evidence" value="ECO:0007669"/>
    <property type="project" value="TreeGrafter"/>
</dbReference>
<evidence type="ECO:0000256" key="4">
    <source>
        <dbReference type="ARBA" id="ARBA00022485"/>
    </source>
</evidence>
<dbReference type="OrthoDB" id="9801204at2"/>
<keyword evidence="8" id="KW-0408">Iron</keyword>
<dbReference type="GO" id="GO:0034628">
    <property type="term" value="P:'de novo' NAD+ biosynthetic process from L-aspartate"/>
    <property type="evidence" value="ECO:0007669"/>
    <property type="project" value="TreeGrafter"/>
</dbReference>
<dbReference type="NCBIfam" id="TIGR00550">
    <property type="entry name" value="nadA"/>
    <property type="match status" value="1"/>
</dbReference>
<dbReference type="Gene3D" id="3.40.50.10800">
    <property type="entry name" value="NadA-like"/>
    <property type="match status" value="3"/>
</dbReference>
<evidence type="ECO:0000313" key="12">
    <source>
        <dbReference type="Proteomes" id="UP000186551"/>
    </source>
</evidence>
<evidence type="ECO:0000256" key="5">
    <source>
        <dbReference type="ARBA" id="ARBA00022642"/>
    </source>
</evidence>
<proteinExistence type="predicted"/>
<dbReference type="PANTHER" id="PTHR30573">
    <property type="entry name" value="QUINOLINATE SYNTHETASE A"/>
    <property type="match status" value="1"/>
</dbReference>
<keyword evidence="12" id="KW-1185">Reference proteome</keyword>